<name>A0A6A6Z7R3_9PEZI</name>
<organism evidence="6">
    <name type="scientific">Mytilinidion resinicola</name>
    <dbReference type="NCBI Taxonomy" id="574789"/>
    <lineage>
        <taxon>Eukaryota</taxon>
        <taxon>Fungi</taxon>
        <taxon>Dikarya</taxon>
        <taxon>Ascomycota</taxon>
        <taxon>Pezizomycotina</taxon>
        <taxon>Dothideomycetes</taxon>
        <taxon>Pleosporomycetidae</taxon>
        <taxon>Mytilinidiales</taxon>
        <taxon>Mytilinidiaceae</taxon>
        <taxon>Mytilinidion</taxon>
    </lineage>
</organism>
<dbReference type="InterPro" id="IPR006689">
    <property type="entry name" value="Small_GTPase_ARF/SAR"/>
</dbReference>
<accession>A0A6A6Z7R3</accession>
<dbReference type="PROSITE" id="PS51417">
    <property type="entry name" value="ARF"/>
    <property type="match status" value="1"/>
</dbReference>
<dbReference type="InterPro" id="IPR024156">
    <property type="entry name" value="Small_GTPase_ARF"/>
</dbReference>
<proteinExistence type="inferred from homology"/>
<evidence type="ECO:0000256" key="2">
    <source>
        <dbReference type="ARBA" id="ARBA00022741"/>
    </source>
</evidence>
<evidence type="ECO:0000256" key="3">
    <source>
        <dbReference type="ARBA" id="ARBA00023134"/>
    </source>
</evidence>
<keyword evidence="2 4" id="KW-0547">Nucleotide-binding</keyword>
<evidence type="ECO:0000313" key="8">
    <source>
        <dbReference type="RefSeq" id="XP_033584115.1"/>
    </source>
</evidence>
<feature type="binding site" evidence="5">
    <location>
        <position position="31"/>
    </location>
    <ligand>
        <name>Mg(2+)</name>
        <dbReference type="ChEBI" id="CHEBI:18420"/>
    </ligand>
</feature>
<dbReference type="GO" id="GO:0046872">
    <property type="term" value="F:metal ion binding"/>
    <property type="evidence" value="ECO:0007669"/>
    <property type="project" value="UniProtKB-KW"/>
</dbReference>
<sequence>RIIVSGLDAAGKTTLLYQCFESNRIVTTIPTIGSLILETVSHNETTFTSFDVGGSGSTRMLRMLKFGYKIFDDCCGVIWVVDSNDRERIPEVKEELWSFLNEWLPGTAPILVVANKQDLPNSMSVGDIKRELRLHEIKGRLWHVQGTRALPRDGLVEGLEWLS</sequence>
<dbReference type="RefSeq" id="XP_033584115.1">
    <property type="nucleotide sequence ID" value="XM_033714346.1"/>
</dbReference>
<gene>
    <name evidence="6 8" type="ORF">BDZ99DRAFT_339381</name>
</gene>
<dbReference type="SMART" id="SM00178">
    <property type="entry name" value="SAR"/>
    <property type="match status" value="1"/>
</dbReference>
<comment type="similarity">
    <text evidence="1">Belongs to the small GTPase superfamily. Arf family.</text>
</comment>
<feature type="binding site" evidence="4">
    <location>
        <begin position="115"/>
        <end position="118"/>
    </location>
    <ligand>
        <name>GTP</name>
        <dbReference type="ChEBI" id="CHEBI:37565"/>
    </ligand>
</feature>
<evidence type="ECO:0000313" key="6">
    <source>
        <dbReference type="EMBL" id="KAF2817151.1"/>
    </source>
</evidence>
<dbReference type="SMART" id="SM00177">
    <property type="entry name" value="ARF"/>
    <property type="match status" value="1"/>
</dbReference>
<evidence type="ECO:0000256" key="5">
    <source>
        <dbReference type="PIRSR" id="PIRSR606689-2"/>
    </source>
</evidence>
<reference evidence="8" key="2">
    <citation type="submission" date="2020-04" db="EMBL/GenBank/DDBJ databases">
        <authorList>
            <consortium name="NCBI Genome Project"/>
        </authorList>
    </citation>
    <scope>NUCLEOTIDE SEQUENCE</scope>
    <source>
        <strain evidence="8">CBS 304.34</strain>
    </source>
</reference>
<dbReference type="GeneID" id="54455239"/>
<dbReference type="AlphaFoldDB" id="A0A6A6Z7R3"/>
<feature type="binding site" evidence="4">
    <location>
        <begin position="6"/>
        <end position="13"/>
    </location>
    <ligand>
        <name>GTP</name>
        <dbReference type="ChEBI" id="CHEBI:37565"/>
    </ligand>
</feature>
<dbReference type="Pfam" id="PF00025">
    <property type="entry name" value="Arf"/>
    <property type="match status" value="1"/>
</dbReference>
<dbReference type="PRINTS" id="PR00328">
    <property type="entry name" value="SAR1GTPBP"/>
</dbReference>
<dbReference type="InterPro" id="IPR027417">
    <property type="entry name" value="P-loop_NTPase"/>
</dbReference>
<dbReference type="Proteomes" id="UP000504636">
    <property type="component" value="Unplaced"/>
</dbReference>
<dbReference type="CDD" id="cd00878">
    <property type="entry name" value="Arf_Arl"/>
    <property type="match status" value="1"/>
</dbReference>
<feature type="binding site" evidence="5">
    <location>
        <position position="13"/>
    </location>
    <ligand>
        <name>Mg(2+)</name>
        <dbReference type="ChEBI" id="CHEBI:18420"/>
    </ligand>
</feature>
<dbReference type="SUPFAM" id="SSF52540">
    <property type="entry name" value="P-loop containing nucleoside triphosphate hydrolases"/>
    <property type="match status" value="1"/>
</dbReference>
<keyword evidence="3 4" id="KW-0342">GTP-binding</keyword>
<keyword evidence="5" id="KW-0479">Metal-binding</keyword>
<dbReference type="GO" id="GO:0003924">
    <property type="term" value="F:GTPase activity"/>
    <property type="evidence" value="ECO:0007669"/>
    <property type="project" value="InterPro"/>
</dbReference>
<evidence type="ECO:0000313" key="7">
    <source>
        <dbReference type="Proteomes" id="UP000504636"/>
    </source>
</evidence>
<feature type="binding site" evidence="4">
    <location>
        <position position="54"/>
    </location>
    <ligand>
        <name>GTP</name>
        <dbReference type="ChEBI" id="CHEBI:37565"/>
    </ligand>
</feature>
<dbReference type="GO" id="GO:0005525">
    <property type="term" value="F:GTP binding"/>
    <property type="evidence" value="ECO:0007669"/>
    <property type="project" value="UniProtKB-KW"/>
</dbReference>
<keyword evidence="7" id="KW-1185">Reference proteome</keyword>
<feature type="non-terminal residue" evidence="6">
    <location>
        <position position="1"/>
    </location>
</feature>
<protein>
    <submittedName>
        <fullName evidence="6 8">ARF/SAR superfamily</fullName>
    </submittedName>
</protein>
<evidence type="ECO:0000256" key="4">
    <source>
        <dbReference type="PIRSR" id="PIRSR606689-1"/>
    </source>
</evidence>
<dbReference type="Gene3D" id="3.40.50.300">
    <property type="entry name" value="P-loop containing nucleotide triphosphate hydrolases"/>
    <property type="match status" value="1"/>
</dbReference>
<evidence type="ECO:0000256" key="1">
    <source>
        <dbReference type="ARBA" id="ARBA00010290"/>
    </source>
</evidence>
<dbReference type="PANTHER" id="PTHR11711">
    <property type="entry name" value="ADP RIBOSYLATION FACTOR-RELATED"/>
    <property type="match status" value="1"/>
</dbReference>
<reference evidence="6 8" key="1">
    <citation type="journal article" date="2020" name="Stud. Mycol.">
        <title>101 Dothideomycetes genomes: a test case for predicting lifestyles and emergence of pathogens.</title>
        <authorList>
            <person name="Haridas S."/>
            <person name="Albert R."/>
            <person name="Binder M."/>
            <person name="Bloem J."/>
            <person name="Labutti K."/>
            <person name="Salamov A."/>
            <person name="Andreopoulos B."/>
            <person name="Baker S."/>
            <person name="Barry K."/>
            <person name="Bills G."/>
            <person name="Bluhm B."/>
            <person name="Cannon C."/>
            <person name="Castanera R."/>
            <person name="Culley D."/>
            <person name="Daum C."/>
            <person name="Ezra D."/>
            <person name="Gonzalez J."/>
            <person name="Henrissat B."/>
            <person name="Kuo A."/>
            <person name="Liang C."/>
            <person name="Lipzen A."/>
            <person name="Lutzoni F."/>
            <person name="Magnuson J."/>
            <person name="Mondo S."/>
            <person name="Nolan M."/>
            <person name="Ohm R."/>
            <person name="Pangilinan J."/>
            <person name="Park H.-J."/>
            <person name="Ramirez L."/>
            <person name="Alfaro M."/>
            <person name="Sun H."/>
            <person name="Tritt A."/>
            <person name="Yoshinaga Y."/>
            <person name="Zwiers L.-H."/>
            <person name="Turgeon B."/>
            <person name="Goodwin S."/>
            <person name="Spatafora J."/>
            <person name="Crous P."/>
            <person name="Grigoriev I."/>
        </authorList>
    </citation>
    <scope>NUCLEOTIDE SEQUENCE</scope>
    <source>
        <strain evidence="6 8">CBS 304.34</strain>
    </source>
</reference>
<dbReference type="FunFam" id="3.40.50.300:FF:001166">
    <property type="entry name" value="ADP-ribosylation factor D"/>
    <property type="match status" value="1"/>
</dbReference>
<dbReference type="OrthoDB" id="10324246at2759"/>
<keyword evidence="5" id="KW-0460">Magnesium</keyword>
<dbReference type="EMBL" id="MU003692">
    <property type="protein sequence ID" value="KAF2817151.1"/>
    <property type="molecule type" value="Genomic_DNA"/>
</dbReference>
<reference evidence="8" key="3">
    <citation type="submission" date="2025-04" db="UniProtKB">
        <authorList>
            <consortium name="RefSeq"/>
        </authorList>
    </citation>
    <scope>IDENTIFICATION</scope>
    <source>
        <strain evidence="8">CBS 304.34</strain>
    </source>
</reference>
<feature type="non-terminal residue" evidence="6">
    <location>
        <position position="163"/>
    </location>
</feature>